<proteinExistence type="predicted"/>
<gene>
    <name evidence="4" type="ORF">NCTC10207_02316</name>
</gene>
<dbReference type="EMBL" id="LR134479">
    <property type="protein sequence ID" value="VEI24910.1"/>
    <property type="molecule type" value="Genomic_DNA"/>
</dbReference>
<organism evidence="4 5">
    <name type="scientific">Rothia aeria</name>
    <dbReference type="NCBI Taxonomy" id="172042"/>
    <lineage>
        <taxon>Bacteria</taxon>
        <taxon>Bacillati</taxon>
        <taxon>Actinomycetota</taxon>
        <taxon>Actinomycetes</taxon>
        <taxon>Micrococcales</taxon>
        <taxon>Micrococcaceae</taxon>
        <taxon>Rothia</taxon>
    </lineage>
</organism>
<evidence type="ECO:0000256" key="1">
    <source>
        <dbReference type="SAM" id="MobiDB-lite"/>
    </source>
</evidence>
<dbReference type="Pfam" id="PF26526">
    <property type="entry name" value="DUF8175"/>
    <property type="match status" value="1"/>
</dbReference>
<sequence length="254" mass="27125">MSRVLEGQKRNFLFIVMLGVILILAILLVWNLMGNKGETKNSVEGAVAASSSSAPSDGGQPSSTSSSSATGRGDHKCDVPVAPDKAFSAELPSDYRFETTTRGVIYPISAQYGPTYKPGVVGYCFAHNPTGAALAASQGSTIAGDTRATEAELRGLYSSRIAADLQYAPDYNAERVHARIAGYDIENYSPEKATIGIVVLTKDSEGKNTGFKILMTVVWEDNDWKVDNNNAENATPLTKEPTYIFKAQGGSQNS</sequence>
<protein>
    <recommendedName>
        <fullName evidence="3">DUF8175 domain-containing protein</fullName>
    </recommendedName>
</protein>
<evidence type="ECO:0000313" key="5">
    <source>
        <dbReference type="Proteomes" id="UP000282386"/>
    </source>
</evidence>
<feature type="compositionally biased region" description="Low complexity" evidence="1">
    <location>
        <begin position="44"/>
        <end position="68"/>
    </location>
</feature>
<dbReference type="Proteomes" id="UP000282386">
    <property type="component" value="Chromosome"/>
</dbReference>
<evidence type="ECO:0000259" key="3">
    <source>
        <dbReference type="Pfam" id="PF26526"/>
    </source>
</evidence>
<feature type="region of interest" description="Disordered" evidence="1">
    <location>
        <begin position="44"/>
        <end position="75"/>
    </location>
</feature>
<keyword evidence="2" id="KW-1133">Transmembrane helix</keyword>
<keyword evidence="2" id="KW-0472">Membrane</keyword>
<dbReference type="AlphaFoldDB" id="A0A7Z9A5S4"/>
<evidence type="ECO:0000313" key="4">
    <source>
        <dbReference type="EMBL" id="VEI24910.1"/>
    </source>
</evidence>
<evidence type="ECO:0000256" key="2">
    <source>
        <dbReference type="SAM" id="Phobius"/>
    </source>
</evidence>
<dbReference type="RefSeq" id="WP_126500737.1">
    <property type="nucleotide sequence ID" value="NZ_LR134479.1"/>
</dbReference>
<name>A0A7Z9A5S4_9MICC</name>
<feature type="transmembrane region" description="Helical" evidence="2">
    <location>
        <begin position="12"/>
        <end position="33"/>
    </location>
</feature>
<accession>A0A7Z9A5S4</accession>
<dbReference type="InterPro" id="IPR058488">
    <property type="entry name" value="DUF8175"/>
</dbReference>
<keyword evidence="2" id="KW-0812">Transmembrane</keyword>
<feature type="domain" description="DUF8175" evidence="3">
    <location>
        <begin position="62"/>
        <end position="233"/>
    </location>
</feature>
<reference evidence="4 5" key="1">
    <citation type="submission" date="2018-12" db="EMBL/GenBank/DDBJ databases">
        <authorList>
            <consortium name="Pathogen Informatics"/>
        </authorList>
    </citation>
    <scope>NUCLEOTIDE SEQUENCE [LARGE SCALE GENOMIC DNA]</scope>
    <source>
        <strain evidence="4 5">NCTC10207</strain>
    </source>
</reference>